<dbReference type="InterPro" id="IPR030677">
    <property type="entry name" value="Nnr"/>
</dbReference>
<comment type="cofactor">
    <cofactor evidence="17">
        <name>Mg(2+)</name>
        <dbReference type="ChEBI" id="CHEBI:18420"/>
    </cofactor>
</comment>
<keyword evidence="21" id="KW-0808">Transferase</keyword>
<dbReference type="InterPro" id="IPR004443">
    <property type="entry name" value="YjeF_N_dom"/>
</dbReference>
<comment type="catalytic activity">
    <reaction evidence="1 18">
        <text>(6R)-NADHX = (6S)-NADHX</text>
        <dbReference type="Rhea" id="RHEA:32215"/>
        <dbReference type="ChEBI" id="CHEBI:64074"/>
        <dbReference type="ChEBI" id="CHEBI:64075"/>
        <dbReference type="EC" id="5.1.99.6"/>
    </reaction>
</comment>
<feature type="binding site" evidence="17">
    <location>
        <position position="414"/>
    </location>
    <ligand>
        <name>(6S)-NADPHX</name>
        <dbReference type="ChEBI" id="CHEBI:64076"/>
    </ligand>
</feature>
<evidence type="ECO:0000259" key="19">
    <source>
        <dbReference type="PROSITE" id="PS51383"/>
    </source>
</evidence>
<comment type="catalytic activity">
    <reaction evidence="16 17 18">
        <text>(6S)-NADPHX + ADP = AMP + phosphate + NADPH + H(+)</text>
        <dbReference type="Rhea" id="RHEA:32235"/>
        <dbReference type="ChEBI" id="CHEBI:15378"/>
        <dbReference type="ChEBI" id="CHEBI:43474"/>
        <dbReference type="ChEBI" id="CHEBI:57783"/>
        <dbReference type="ChEBI" id="CHEBI:64076"/>
        <dbReference type="ChEBI" id="CHEBI:456215"/>
        <dbReference type="ChEBI" id="CHEBI:456216"/>
        <dbReference type="EC" id="4.2.1.136"/>
    </reaction>
</comment>
<keyword evidence="12 17" id="KW-0456">Lyase</keyword>
<dbReference type="GO" id="GO:0052856">
    <property type="term" value="F:NAD(P)HX epimerase activity"/>
    <property type="evidence" value="ECO:0007669"/>
    <property type="project" value="UniProtKB-EC"/>
</dbReference>
<feature type="binding site" evidence="17">
    <location>
        <begin position="384"/>
        <end position="388"/>
    </location>
    <ligand>
        <name>AMP</name>
        <dbReference type="ChEBI" id="CHEBI:456215"/>
    </ligand>
</feature>
<comment type="cofactor">
    <cofactor evidence="18">
        <name>K(+)</name>
        <dbReference type="ChEBI" id="CHEBI:29103"/>
    </cofactor>
    <text evidence="18">Binds 1 potassium ion per subunit.</text>
</comment>
<keyword evidence="5 18" id="KW-0479">Metal-binding</keyword>
<sequence length="476" mass="48746">MRGVWKVDQVRTAEAELMKRLPEGALMKRAAAGLAARCARLLHGIGLYGSAVTVLAGSGDNGGDALYAGALLARRGAAVTAVEIFPGRTHAAALAEFRAAGGRVTDTTPEHHDLVIDGILGIGGRPGLPDNAAIMLSRMGRVLTVAVDVPSGVDVDTGAAVAQAVRADVTVTFGCLKPALAVGAAAALAGIVDCVDIGLGPFLPEPYAKVPELSDVRSWWPHARPHDDKYTRGVLGVCAGSFRYPGAGELATAGALAGPAGYIRYAGTASRHIRYSYPEVVTKDRVADAGRVQAWTVGPGMGTDSQAASQLASAMAAPVPMCIDADALTLISDEPEALYERQSPSVITPHDREFSRLSGRTPGDDRAADALDLAQRLDCIVLLKGYRTIIANSNGDLYFNPTGDPSLATAGSGDVLAGLLGAMLAAGVPPERAAMSAAFLHGLAGREAANHGPVTASGIAKALPTAISRALGTAVT</sequence>
<evidence type="ECO:0000256" key="5">
    <source>
        <dbReference type="ARBA" id="ARBA00022723"/>
    </source>
</evidence>
<evidence type="ECO:0000256" key="8">
    <source>
        <dbReference type="ARBA" id="ARBA00022857"/>
    </source>
</evidence>
<dbReference type="InterPro" id="IPR000631">
    <property type="entry name" value="CARKD"/>
</dbReference>
<keyword evidence="22" id="KW-1185">Reference proteome</keyword>
<dbReference type="CDD" id="cd01171">
    <property type="entry name" value="YXKO-related"/>
    <property type="match status" value="1"/>
</dbReference>
<comment type="similarity">
    <text evidence="17">Belongs to the NnrD/CARKD family.</text>
</comment>
<evidence type="ECO:0000259" key="20">
    <source>
        <dbReference type="PROSITE" id="PS51385"/>
    </source>
</evidence>
<evidence type="ECO:0000313" key="21">
    <source>
        <dbReference type="EMBL" id="ADD40725.1"/>
    </source>
</evidence>
<feature type="binding site" evidence="17">
    <location>
        <position position="247"/>
    </location>
    <ligand>
        <name>(6S)-NADPHX</name>
        <dbReference type="ChEBI" id="CHEBI:64076"/>
    </ligand>
</feature>
<dbReference type="KEGG" id="sna:Snas_1015"/>
<dbReference type="PANTHER" id="PTHR12592:SF0">
    <property type="entry name" value="ATP-DEPENDENT (S)-NAD(P)H-HYDRATE DEHYDRATASE"/>
    <property type="match status" value="1"/>
</dbReference>
<dbReference type="GO" id="GO:0046496">
    <property type="term" value="P:nicotinamide nucleotide metabolic process"/>
    <property type="evidence" value="ECO:0007669"/>
    <property type="project" value="UniProtKB-UniRule"/>
</dbReference>
<dbReference type="NCBIfam" id="TIGR00196">
    <property type="entry name" value="yjeF_cterm"/>
    <property type="match status" value="1"/>
</dbReference>
<keyword evidence="13" id="KW-0511">Multifunctional enzyme</keyword>
<comment type="catalytic activity">
    <reaction evidence="2 18">
        <text>(6R)-NADPHX = (6S)-NADPHX</text>
        <dbReference type="Rhea" id="RHEA:32227"/>
        <dbReference type="ChEBI" id="CHEBI:64076"/>
        <dbReference type="ChEBI" id="CHEBI:64077"/>
        <dbReference type="EC" id="5.1.99.6"/>
    </reaction>
</comment>
<dbReference type="GO" id="GO:0046872">
    <property type="term" value="F:metal ion binding"/>
    <property type="evidence" value="ECO:0007669"/>
    <property type="project" value="UniProtKB-UniRule"/>
</dbReference>
<reference evidence="21 22" key="1">
    <citation type="journal article" date="2009" name="Stand. Genomic Sci.">
        <title>Complete genome sequence of Stackebrandtia nassauensis type strain (LLR-40K-21).</title>
        <authorList>
            <person name="Munk C."/>
            <person name="Lapidus A."/>
            <person name="Copeland A."/>
            <person name="Jando M."/>
            <person name="Mayilraj S."/>
            <person name="Glavina Del Rio T."/>
            <person name="Nolan M."/>
            <person name="Chen F."/>
            <person name="Lucas S."/>
            <person name="Tice H."/>
            <person name="Cheng J.F."/>
            <person name="Han C."/>
            <person name="Detter J.C."/>
            <person name="Bruce D."/>
            <person name="Goodwin L."/>
            <person name="Chain P."/>
            <person name="Pitluck S."/>
            <person name="Goker M."/>
            <person name="Ovchinikova G."/>
            <person name="Pati A."/>
            <person name="Ivanova N."/>
            <person name="Mavromatis K."/>
            <person name="Chen A."/>
            <person name="Palaniappan K."/>
            <person name="Land M."/>
            <person name="Hauser L."/>
            <person name="Chang Y.J."/>
            <person name="Jeffries C.D."/>
            <person name="Bristow J."/>
            <person name="Eisen J.A."/>
            <person name="Markowitz V."/>
            <person name="Hugenholtz P."/>
            <person name="Kyrpides N.C."/>
            <person name="Klenk H.P."/>
        </authorList>
    </citation>
    <scope>NUCLEOTIDE SEQUENCE [LARGE SCALE GENOMIC DNA]</scope>
    <source>
        <strain evidence="22">DSM 44728 / CIP 108903 / NRRL B-16338 / NBRC 102104 / LLR-40K-21</strain>
    </source>
</reference>
<evidence type="ECO:0000256" key="1">
    <source>
        <dbReference type="ARBA" id="ARBA00000013"/>
    </source>
</evidence>
<dbReference type="Pfam" id="PF01256">
    <property type="entry name" value="Carb_kinase"/>
    <property type="match status" value="1"/>
</dbReference>
<dbReference type="HAMAP" id="MF_01965">
    <property type="entry name" value="NADHX_dehydratase"/>
    <property type="match status" value="1"/>
</dbReference>
<comment type="catalytic activity">
    <reaction evidence="15 17 18">
        <text>(6S)-NADHX + ADP = AMP + phosphate + NADH + H(+)</text>
        <dbReference type="Rhea" id="RHEA:32223"/>
        <dbReference type="ChEBI" id="CHEBI:15378"/>
        <dbReference type="ChEBI" id="CHEBI:43474"/>
        <dbReference type="ChEBI" id="CHEBI:57945"/>
        <dbReference type="ChEBI" id="CHEBI:64074"/>
        <dbReference type="ChEBI" id="CHEBI:456215"/>
        <dbReference type="ChEBI" id="CHEBI:456216"/>
        <dbReference type="EC" id="4.2.1.136"/>
    </reaction>
</comment>
<comment type="function">
    <text evidence="14 18">Bifunctional enzyme that catalyzes the epimerization of the S- and R-forms of NAD(P)HX and the dehydration of the S-form of NAD(P)HX at the expense of ADP, which is converted to AMP. This allows the repair of both epimers of NAD(P)HX, a damaged form of NAD(P)H that is a result of enzymatic or heat-dependent hydration.</text>
</comment>
<dbReference type="STRING" id="446470.Snas_1015"/>
<keyword evidence="7 17" id="KW-0067">ATP-binding</keyword>
<name>D3QA13_STANL</name>
<evidence type="ECO:0000256" key="16">
    <source>
        <dbReference type="ARBA" id="ARBA00049209"/>
    </source>
</evidence>
<dbReference type="Pfam" id="PF03853">
    <property type="entry name" value="YjeF_N"/>
    <property type="match status" value="1"/>
</dbReference>
<dbReference type="GO" id="GO:0005524">
    <property type="term" value="F:ATP binding"/>
    <property type="evidence" value="ECO:0007669"/>
    <property type="project" value="UniProtKB-UniRule"/>
</dbReference>
<comment type="function">
    <text evidence="17">Catalyzes the dehydration of the S-form of NAD(P)HX at the expense of ADP, which is converted to AMP. Together with NAD(P)HX epimerase, which catalyzes the epimerization of the S- and R-forms, the enzyme allows the repair of both epimers of NAD(P)HX, a damaged form of NAD(P)H that is a result of enzymatic or heat-dependent hydration.</text>
</comment>
<dbReference type="PROSITE" id="PS51385">
    <property type="entry name" value="YJEF_N"/>
    <property type="match status" value="1"/>
</dbReference>
<dbReference type="PANTHER" id="PTHR12592">
    <property type="entry name" value="ATP-DEPENDENT (S)-NAD(P)H-HYDRATE DEHYDRATASE FAMILY MEMBER"/>
    <property type="match status" value="1"/>
</dbReference>
<dbReference type="Proteomes" id="UP000000844">
    <property type="component" value="Chromosome"/>
</dbReference>
<evidence type="ECO:0000256" key="18">
    <source>
        <dbReference type="PIRNR" id="PIRNR017184"/>
    </source>
</evidence>
<comment type="similarity">
    <text evidence="3 18">In the N-terminal section; belongs to the NnrE/AIBP family.</text>
</comment>
<keyword evidence="6 17" id="KW-0547">Nucleotide-binding</keyword>
<dbReference type="RefSeq" id="WP_013016296.1">
    <property type="nucleotide sequence ID" value="NC_013947.1"/>
</dbReference>
<dbReference type="PIRSF" id="PIRSF017184">
    <property type="entry name" value="Nnr"/>
    <property type="match status" value="1"/>
</dbReference>
<comment type="similarity">
    <text evidence="4 18">In the C-terminal section; belongs to the NnrD/CARKD family.</text>
</comment>
<evidence type="ECO:0000256" key="10">
    <source>
        <dbReference type="ARBA" id="ARBA00023027"/>
    </source>
</evidence>
<keyword evidence="9 18" id="KW-0630">Potassium</keyword>
<dbReference type="PROSITE" id="PS01050">
    <property type="entry name" value="YJEF_C_2"/>
    <property type="match status" value="1"/>
</dbReference>
<dbReference type="GO" id="GO:0052855">
    <property type="term" value="F:ADP-dependent NAD(P)H-hydrate dehydratase activity"/>
    <property type="evidence" value="ECO:0007669"/>
    <property type="project" value="UniProtKB-UniRule"/>
</dbReference>
<keyword evidence="11 18" id="KW-0413">Isomerase</keyword>
<organism evidence="21 22">
    <name type="scientific">Stackebrandtia nassauensis (strain DSM 44728 / CIP 108903 / NRRL B-16338 / NBRC 102104 / LLR-40K-21)</name>
    <dbReference type="NCBI Taxonomy" id="446470"/>
    <lineage>
        <taxon>Bacteria</taxon>
        <taxon>Bacillati</taxon>
        <taxon>Actinomycetota</taxon>
        <taxon>Actinomycetes</taxon>
        <taxon>Glycomycetales</taxon>
        <taxon>Glycomycetaceae</taxon>
        <taxon>Stackebrandtia</taxon>
    </lineage>
</organism>
<protein>
    <recommendedName>
        <fullName evidence="17">ADP-dependent (S)-NAD(P)H-hydrate dehydratase</fullName>
        <ecNumber evidence="17">4.2.1.136</ecNumber>
    </recommendedName>
    <alternativeName>
        <fullName evidence="17">ADP-dependent NAD(P)HX dehydratase</fullName>
    </alternativeName>
</protein>
<dbReference type="Gene3D" id="3.40.1190.20">
    <property type="match status" value="1"/>
</dbReference>
<dbReference type="AlphaFoldDB" id="D3QA13"/>
<evidence type="ECO:0000256" key="2">
    <source>
        <dbReference type="ARBA" id="ARBA00000909"/>
    </source>
</evidence>
<dbReference type="SUPFAM" id="SSF64153">
    <property type="entry name" value="YjeF N-terminal domain-like"/>
    <property type="match status" value="1"/>
</dbReference>
<feature type="binding site" evidence="17">
    <location>
        <position position="300"/>
    </location>
    <ligand>
        <name>(6S)-NADPHX</name>
        <dbReference type="ChEBI" id="CHEBI:64076"/>
    </ligand>
</feature>
<dbReference type="PROSITE" id="PS51383">
    <property type="entry name" value="YJEF_C_3"/>
    <property type="match status" value="1"/>
</dbReference>
<dbReference type="eggNOG" id="COG0063">
    <property type="taxonomic scope" value="Bacteria"/>
</dbReference>
<comment type="subunit">
    <text evidence="17">Homotetramer.</text>
</comment>
<dbReference type="GO" id="GO:0110051">
    <property type="term" value="P:metabolite repair"/>
    <property type="evidence" value="ECO:0007669"/>
    <property type="project" value="TreeGrafter"/>
</dbReference>
<dbReference type="GO" id="GO:0016301">
    <property type="term" value="F:kinase activity"/>
    <property type="evidence" value="ECO:0007669"/>
    <property type="project" value="UniProtKB-KW"/>
</dbReference>
<dbReference type="HOGENOM" id="CLU_024853_4_0_11"/>
<feature type="domain" description="YjeF N-terminal" evidence="20">
    <location>
        <begin position="10"/>
        <end position="205"/>
    </location>
</feature>
<dbReference type="Gene3D" id="3.40.50.10260">
    <property type="entry name" value="YjeF N-terminal domain"/>
    <property type="match status" value="1"/>
</dbReference>
<evidence type="ECO:0000256" key="9">
    <source>
        <dbReference type="ARBA" id="ARBA00022958"/>
    </source>
</evidence>
<evidence type="ECO:0000256" key="11">
    <source>
        <dbReference type="ARBA" id="ARBA00023235"/>
    </source>
</evidence>
<dbReference type="InterPro" id="IPR036652">
    <property type="entry name" value="YjeF_N_dom_sf"/>
</dbReference>
<keyword evidence="8 17" id="KW-0521">NADP</keyword>
<evidence type="ECO:0000256" key="15">
    <source>
        <dbReference type="ARBA" id="ARBA00048238"/>
    </source>
</evidence>
<dbReference type="InterPro" id="IPR017953">
    <property type="entry name" value="Carbohydrate_kinase_pred_CS"/>
</dbReference>
<keyword evidence="10 17" id="KW-0520">NAD</keyword>
<dbReference type="SUPFAM" id="SSF53613">
    <property type="entry name" value="Ribokinase-like"/>
    <property type="match status" value="1"/>
</dbReference>
<keyword evidence="21" id="KW-0418">Kinase</keyword>
<evidence type="ECO:0000256" key="6">
    <source>
        <dbReference type="ARBA" id="ARBA00022741"/>
    </source>
</evidence>
<dbReference type="OrthoDB" id="9806925at2"/>
<evidence type="ECO:0000256" key="13">
    <source>
        <dbReference type="ARBA" id="ARBA00023268"/>
    </source>
</evidence>
<evidence type="ECO:0000313" key="22">
    <source>
        <dbReference type="Proteomes" id="UP000000844"/>
    </source>
</evidence>
<evidence type="ECO:0000256" key="3">
    <source>
        <dbReference type="ARBA" id="ARBA00006001"/>
    </source>
</evidence>
<evidence type="ECO:0000256" key="7">
    <source>
        <dbReference type="ARBA" id="ARBA00022840"/>
    </source>
</evidence>
<feature type="binding site" evidence="17">
    <location>
        <position position="350"/>
    </location>
    <ligand>
        <name>(6S)-NADPHX</name>
        <dbReference type="ChEBI" id="CHEBI:64076"/>
    </ligand>
</feature>
<dbReference type="EC" id="4.2.1.136" evidence="17"/>
<dbReference type="EMBL" id="CP001778">
    <property type="protein sequence ID" value="ADD40725.1"/>
    <property type="molecule type" value="Genomic_DNA"/>
</dbReference>
<evidence type="ECO:0000256" key="14">
    <source>
        <dbReference type="ARBA" id="ARBA00025153"/>
    </source>
</evidence>
<accession>D3QA13</accession>
<proteinExistence type="inferred from homology"/>
<gene>
    <name evidence="17" type="primary">nnrD</name>
    <name evidence="21" type="ordered locus">Snas_1015</name>
</gene>
<evidence type="ECO:0000256" key="12">
    <source>
        <dbReference type="ARBA" id="ARBA00023239"/>
    </source>
</evidence>
<evidence type="ECO:0000256" key="17">
    <source>
        <dbReference type="HAMAP-Rule" id="MF_01965"/>
    </source>
</evidence>
<dbReference type="InterPro" id="IPR029056">
    <property type="entry name" value="Ribokinase-like"/>
</dbReference>
<feature type="domain" description="YjeF C-terminal" evidence="19">
    <location>
        <begin position="212"/>
        <end position="470"/>
    </location>
</feature>
<dbReference type="eggNOG" id="COG0062">
    <property type="taxonomic scope" value="Bacteria"/>
</dbReference>
<evidence type="ECO:0000256" key="4">
    <source>
        <dbReference type="ARBA" id="ARBA00009524"/>
    </source>
</evidence>
<feature type="binding site" evidence="17">
    <location>
        <position position="413"/>
    </location>
    <ligand>
        <name>AMP</name>
        <dbReference type="ChEBI" id="CHEBI:456215"/>
    </ligand>
</feature>